<accession>A0A0S2I402</accession>
<dbReference type="AlphaFoldDB" id="A0A0S2I402"/>
<evidence type="ECO:0000313" key="2">
    <source>
        <dbReference type="Proteomes" id="UP000064893"/>
    </source>
</evidence>
<dbReference type="STRING" id="1307839.L21SP5_03475"/>
<name>A0A0S2I402_9BACT</name>
<evidence type="ECO:0000313" key="1">
    <source>
        <dbReference type="EMBL" id="ALO17086.1"/>
    </source>
</evidence>
<sequence length="117" mass="13424">MYYSYMAKGEYKDNAYVSEAEIGSKEIDLTLLLRYHYHLKQSKIFANAGLMRGYSFDLTNYKRKESLVDGDVTTGKAIDEKPNYKRGLIAGIGYTHKNISSVYNFDFSGQMEPHDVK</sequence>
<dbReference type="Proteomes" id="UP000064893">
    <property type="component" value="Chromosome"/>
</dbReference>
<evidence type="ECO:0008006" key="3">
    <source>
        <dbReference type="Google" id="ProtNLM"/>
    </source>
</evidence>
<protein>
    <recommendedName>
        <fullName evidence="3">Outer membrane protein beta-barrel domain-containing protein</fullName>
    </recommendedName>
</protein>
<reference evidence="1 2" key="1">
    <citation type="submission" date="2015-11" db="EMBL/GenBank/DDBJ databases">
        <title>Description and complete genome sequence of a novel strain predominating in hypersaline microbial mats and representing a new family of the Bacteriodetes phylum.</title>
        <authorList>
            <person name="Spring S."/>
            <person name="Bunk B."/>
            <person name="Sproer C."/>
            <person name="Klenk H.-P."/>
        </authorList>
    </citation>
    <scope>NUCLEOTIDE SEQUENCE [LARGE SCALE GENOMIC DNA]</scope>
    <source>
        <strain evidence="1 2">L21-Spi-D4</strain>
    </source>
</reference>
<dbReference type="EMBL" id="CP013118">
    <property type="protein sequence ID" value="ALO17086.1"/>
    <property type="molecule type" value="Genomic_DNA"/>
</dbReference>
<organism evidence="1 2">
    <name type="scientific">Salinivirga cyanobacteriivorans</name>
    <dbReference type="NCBI Taxonomy" id="1307839"/>
    <lineage>
        <taxon>Bacteria</taxon>
        <taxon>Pseudomonadati</taxon>
        <taxon>Bacteroidota</taxon>
        <taxon>Bacteroidia</taxon>
        <taxon>Bacteroidales</taxon>
        <taxon>Salinivirgaceae</taxon>
        <taxon>Salinivirga</taxon>
    </lineage>
</organism>
<proteinExistence type="predicted"/>
<gene>
    <name evidence="1" type="ORF">L21SP5_03475</name>
</gene>
<keyword evidence="2" id="KW-1185">Reference proteome</keyword>
<dbReference type="RefSeq" id="WP_057954411.1">
    <property type="nucleotide sequence ID" value="NZ_CP013118.1"/>
</dbReference>
<dbReference type="KEGG" id="blq:L21SP5_03475"/>